<feature type="domain" description="TRNA-binding" evidence="4">
    <location>
        <begin position="7"/>
        <end position="110"/>
    </location>
</feature>
<dbReference type="InterPro" id="IPR012340">
    <property type="entry name" value="NA-bd_OB-fold"/>
</dbReference>
<evidence type="ECO:0000256" key="2">
    <source>
        <dbReference type="ARBA" id="ARBA00022884"/>
    </source>
</evidence>
<keyword evidence="1 3" id="KW-0820">tRNA-binding</keyword>
<organism evidence="5 6">
    <name type="scientific">Filimonas effusa</name>
    <dbReference type="NCBI Taxonomy" id="2508721"/>
    <lineage>
        <taxon>Bacteria</taxon>
        <taxon>Pseudomonadati</taxon>
        <taxon>Bacteroidota</taxon>
        <taxon>Chitinophagia</taxon>
        <taxon>Chitinophagales</taxon>
        <taxon>Chitinophagaceae</taxon>
        <taxon>Filimonas</taxon>
    </lineage>
</organism>
<accession>A0A4Q1D8F6</accession>
<evidence type="ECO:0000259" key="4">
    <source>
        <dbReference type="PROSITE" id="PS50886"/>
    </source>
</evidence>
<dbReference type="SUPFAM" id="SSF50249">
    <property type="entry name" value="Nucleic acid-binding proteins"/>
    <property type="match status" value="1"/>
</dbReference>
<gene>
    <name evidence="5" type="ORF">ESB13_01730</name>
</gene>
<proteinExistence type="predicted"/>
<evidence type="ECO:0000256" key="3">
    <source>
        <dbReference type="PROSITE-ProRule" id="PRU00209"/>
    </source>
</evidence>
<dbReference type="GO" id="GO:0000049">
    <property type="term" value="F:tRNA binding"/>
    <property type="evidence" value="ECO:0007669"/>
    <property type="project" value="UniProtKB-UniRule"/>
</dbReference>
<dbReference type="RefSeq" id="WP_129001313.1">
    <property type="nucleotide sequence ID" value="NZ_SDHZ01000001.1"/>
</dbReference>
<dbReference type="PROSITE" id="PS50886">
    <property type="entry name" value="TRBD"/>
    <property type="match status" value="1"/>
</dbReference>
<reference evidence="5 6" key="1">
    <citation type="submission" date="2019-01" db="EMBL/GenBank/DDBJ databases">
        <title>Filimonas sp. strain TTM-71.</title>
        <authorList>
            <person name="Chen W.-M."/>
        </authorList>
    </citation>
    <scope>NUCLEOTIDE SEQUENCE [LARGE SCALE GENOMIC DNA]</scope>
    <source>
        <strain evidence="5 6">TTM-71</strain>
    </source>
</reference>
<dbReference type="Pfam" id="PF01588">
    <property type="entry name" value="tRNA_bind"/>
    <property type="match status" value="1"/>
</dbReference>
<dbReference type="CDD" id="cd02798">
    <property type="entry name" value="tRNA_bind_CsaA"/>
    <property type="match status" value="1"/>
</dbReference>
<keyword evidence="6" id="KW-1185">Reference proteome</keyword>
<dbReference type="InterPro" id="IPR002547">
    <property type="entry name" value="tRNA-bd_dom"/>
</dbReference>
<dbReference type="InterPro" id="IPR051270">
    <property type="entry name" value="Tyrosine-tRNA_ligase_regulator"/>
</dbReference>
<dbReference type="PANTHER" id="PTHR11586:SF37">
    <property type="entry name" value="TRNA-BINDING DOMAIN-CONTAINING PROTEIN"/>
    <property type="match status" value="1"/>
</dbReference>
<evidence type="ECO:0000256" key="1">
    <source>
        <dbReference type="ARBA" id="ARBA00022555"/>
    </source>
</evidence>
<dbReference type="EMBL" id="SDHZ01000001">
    <property type="protein sequence ID" value="RXK85561.1"/>
    <property type="molecule type" value="Genomic_DNA"/>
</dbReference>
<dbReference type="PANTHER" id="PTHR11586">
    <property type="entry name" value="TRNA-AMINOACYLATION COFACTOR ARC1 FAMILY MEMBER"/>
    <property type="match status" value="1"/>
</dbReference>
<dbReference type="NCBIfam" id="NF007494">
    <property type="entry name" value="PRK10089.1-3"/>
    <property type="match status" value="1"/>
</dbReference>
<comment type="caution">
    <text evidence="5">The sequence shown here is derived from an EMBL/GenBank/DDBJ whole genome shotgun (WGS) entry which is preliminary data.</text>
</comment>
<dbReference type="NCBIfam" id="TIGR02222">
    <property type="entry name" value="chap_CsaA"/>
    <property type="match status" value="1"/>
</dbReference>
<dbReference type="AlphaFoldDB" id="A0A4Q1D8F6"/>
<evidence type="ECO:0000313" key="6">
    <source>
        <dbReference type="Proteomes" id="UP000290545"/>
    </source>
</evidence>
<sequence>MAITWDDFEKVEMRTGTIISVDDFPNARKPAYQLAIDFGALGIKKSSAQITHHYSKEQLMGQQVIAVVNFPPKQIANFFSECLVLGVYDENNNVVLLQPGQATGNGLRVG</sequence>
<evidence type="ECO:0000313" key="5">
    <source>
        <dbReference type="EMBL" id="RXK85561.1"/>
    </source>
</evidence>
<keyword evidence="2 3" id="KW-0694">RNA-binding</keyword>
<dbReference type="Proteomes" id="UP000290545">
    <property type="component" value="Unassembled WGS sequence"/>
</dbReference>
<dbReference type="Gene3D" id="2.40.50.140">
    <property type="entry name" value="Nucleic acid-binding proteins"/>
    <property type="match status" value="1"/>
</dbReference>
<dbReference type="NCBIfam" id="NF007495">
    <property type="entry name" value="PRK10089.1-4"/>
    <property type="match status" value="1"/>
</dbReference>
<protein>
    <submittedName>
        <fullName evidence="5">tRNA-binding protein</fullName>
    </submittedName>
</protein>
<dbReference type="InterPro" id="IPR008231">
    <property type="entry name" value="CsaA"/>
</dbReference>
<dbReference type="FunFam" id="2.40.50.140:FF:000165">
    <property type="entry name" value="Chaperone CsaA"/>
    <property type="match status" value="1"/>
</dbReference>
<name>A0A4Q1D8F6_9BACT</name>
<dbReference type="OrthoDB" id="9794564at2"/>